<evidence type="ECO:0000313" key="2">
    <source>
        <dbReference type="Proteomes" id="UP000034883"/>
    </source>
</evidence>
<dbReference type="PROSITE" id="PS51318">
    <property type="entry name" value="TAT"/>
    <property type="match status" value="1"/>
</dbReference>
<dbReference type="RefSeq" id="WP_053231573.1">
    <property type="nucleotide sequence ID" value="NZ_CP011125.1"/>
</dbReference>
<dbReference type="InterPro" id="IPR006311">
    <property type="entry name" value="TAT_signal"/>
</dbReference>
<dbReference type="Proteomes" id="UP000034883">
    <property type="component" value="Chromosome"/>
</dbReference>
<reference evidence="1 2" key="1">
    <citation type="submission" date="2015-03" db="EMBL/GenBank/DDBJ databases">
        <title>Genome assembly of Sandaracinus amylolyticus DSM 53668.</title>
        <authorList>
            <person name="Sharma G."/>
            <person name="Subramanian S."/>
        </authorList>
    </citation>
    <scope>NUCLEOTIDE SEQUENCE [LARGE SCALE GENOMIC DNA]</scope>
    <source>
        <strain evidence="1 2">DSM 53668</strain>
    </source>
</reference>
<dbReference type="EMBL" id="CP011125">
    <property type="protein sequence ID" value="AKF04207.1"/>
    <property type="molecule type" value="Genomic_DNA"/>
</dbReference>
<protein>
    <submittedName>
        <fullName evidence="1">Tat (Twin-arginine translocation) pathway signal sequence domain protein</fullName>
    </submittedName>
</protein>
<dbReference type="KEGG" id="samy:DB32_001356"/>
<dbReference type="Pfam" id="PF07586">
    <property type="entry name" value="HXXSHH"/>
    <property type="match status" value="1"/>
</dbReference>
<dbReference type="NCBIfam" id="TIGR01409">
    <property type="entry name" value="TAT_signal_seq"/>
    <property type="match status" value="1"/>
</dbReference>
<organism evidence="1 2">
    <name type="scientific">Sandaracinus amylolyticus</name>
    <dbReference type="NCBI Taxonomy" id="927083"/>
    <lineage>
        <taxon>Bacteria</taxon>
        <taxon>Pseudomonadati</taxon>
        <taxon>Myxococcota</taxon>
        <taxon>Polyangia</taxon>
        <taxon>Polyangiales</taxon>
        <taxon>Sandaracinaceae</taxon>
        <taxon>Sandaracinus</taxon>
    </lineage>
</organism>
<dbReference type="InterPro" id="IPR019546">
    <property type="entry name" value="TAT_signal_bac_arc"/>
</dbReference>
<dbReference type="STRING" id="927083.DB32_001356"/>
<sequence>MSERVNRTRRAFLKTVGVAAAALPFYKMLENGVVRAQTGTLPQKLVGVGMFHATSQTFYARRAGETDTTFDISYADSCLRPFDDAATYGSSFRDDIIVFDGFDYGVGELGPSGEDLHVPMHGALGLFLTGSSATGGDGTDWHLQNESLDQYLAARHGGETRFRSVELCTEIDFAPLMSSSCIAYGAGGAPLARMTSPEAIWDRYFASLVIPDDEAARAAAERRRRVGASVLDFVAGDIQRLNSRLAGEERQKLDQHLTVIRDMERRLSDPVIAGMCSIPTRRAERGNPNPADDYVVSNGPNGGGPYFDLITDLQIELLAQMLICDLTRFATIVLGNTAGEGTSPQMVAGLNPDGETPLPEELAATGTDYLIPANFHDSIAHVSGSTRLEVQRAVACMNRYYFGKVARLMQRLRAADALDSTLILVGNEGGHGAGHSTMHVPIVLAGGANGAITMGRRVVAPGRTAQIGEAPIGASRTSHNPILVAVANAFGEDLEHYGTCADPALTAGVSGLV</sequence>
<dbReference type="AlphaFoldDB" id="A0A0F6YHL2"/>
<accession>A0A0F6YHL2</accession>
<name>A0A0F6YHL2_9BACT</name>
<gene>
    <name evidence="1" type="ORF">DB32_001356</name>
</gene>
<proteinExistence type="predicted"/>
<keyword evidence="2" id="KW-1185">Reference proteome</keyword>
<dbReference type="OrthoDB" id="9146593at2"/>
<evidence type="ECO:0000313" key="1">
    <source>
        <dbReference type="EMBL" id="AKF04207.1"/>
    </source>
</evidence>
<dbReference type="InterPro" id="IPR011447">
    <property type="entry name" value="DUF1552"/>
</dbReference>